<reference evidence="2" key="1">
    <citation type="submission" date="2015-12" db="EMBL/GenBank/DDBJ databases">
        <title>Update maize B73 reference genome by single molecule sequencing technologies.</title>
        <authorList>
            <consortium name="Maize Genome Sequencing Project"/>
            <person name="Ware D."/>
        </authorList>
    </citation>
    <scope>NUCLEOTIDE SEQUENCE</scope>
    <source>
        <tissue evidence="2">Seedling</tissue>
    </source>
</reference>
<feature type="region of interest" description="Disordered" evidence="1">
    <location>
        <begin position="92"/>
        <end position="115"/>
    </location>
</feature>
<dbReference type="STRING" id="4577.K7U9L3"/>
<gene>
    <name evidence="2" type="ORF">ZEAMMB73_Zm00001d053255</name>
</gene>
<feature type="region of interest" description="Disordered" evidence="1">
    <location>
        <begin position="210"/>
        <end position="266"/>
    </location>
</feature>
<proteinExistence type="predicted"/>
<dbReference type="OrthoDB" id="676979at2759"/>
<evidence type="ECO:0000256" key="1">
    <source>
        <dbReference type="SAM" id="MobiDB-lite"/>
    </source>
</evidence>
<feature type="compositionally biased region" description="Pro residues" evidence="1">
    <location>
        <begin position="223"/>
        <end position="232"/>
    </location>
</feature>
<feature type="region of interest" description="Disordered" evidence="1">
    <location>
        <begin position="154"/>
        <end position="176"/>
    </location>
</feature>
<dbReference type="PaxDb" id="4577-GRMZM2G172774_P01"/>
<organism evidence="2">
    <name type="scientific">Zea mays</name>
    <name type="common">Maize</name>
    <dbReference type="NCBI Taxonomy" id="4577"/>
    <lineage>
        <taxon>Eukaryota</taxon>
        <taxon>Viridiplantae</taxon>
        <taxon>Streptophyta</taxon>
        <taxon>Embryophyta</taxon>
        <taxon>Tracheophyta</taxon>
        <taxon>Spermatophyta</taxon>
        <taxon>Magnoliopsida</taxon>
        <taxon>Liliopsida</taxon>
        <taxon>Poales</taxon>
        <taxon>Poaceae</taxon>
        <taxon>PACMAD clade</taxon>
        <taxon>Panicoideae</taxon>
        <taxon>Andropogonodae</taxon>
        <taxon>Andropogoneae</taxon>
        <taxon>Tripsacinae</taxon>
        <taxon>Zea</taxon>
    </lineage>
</organism>
<name>K7U9L3_MAIZE</name>
<protein>
    <submittedName>
        <fullName evidence="2">Uncharacterized protein</fullName>
    </submittedName>
</protein>
<evidence type="ECO:0000313" key="2">
    <source>
        <dbReference type="EMBL" id="AQK59100.1"/>
    </source>
</evidence>
<dbReference type="EMBL" id="CM000780">
    <property type="protein sequence ID" value="AQK59100.1"/>
    <property type="molecule type" value="Genomic_DNA"/>
</dbReference>
<dbReference type="HOGENOM" id="CLU_755165_0_0_1"/>
<feature type="compositionally biased region" description="Basic residues" evidence="1">
    <location>
        <begin position="19"/>
        <end position="30"/>
    </location>
</feature>
<dbReference type="InParanoid" id="K7U9L3"/>
<dbReference type="ExpressionAtlas" id="K7U9L3">
    <property type="expression patterns" value="baseline and differential"/>
</dbReference>
<feature type="region of interest" description="Disordered" evidence="1">
    <location>
        <begin position="1"/>
        <end position="42"/>
    </location>
</feature>
<accession>K7U9L3</accession>
<dbReference type="AlphaFoldDB" id="K7U9L3"/>
<sequence>MHKSKGKFSGILHKGFKPDKRRCTRRRPRATMRSTLDRQSRLSIAQLPPPRDARVVILARQPPSFPRPAPLAMPTPRALRRHPTGAHQLRLPQRHRSPWQPAVRSHPRGARPPRPLSTFDVSHNRLSGPIPVLLANRTGAGTAAVGTARFNASSFVGNKGPGDRDRRPPRPTPLAMPPSGLGLLPLTPIHTASPLPSFVGIEINDERRWRSASTPTPRVVPLGPRPSPPYPCPHNVARSPSPASTMNDGGVTPRSSSSSTFPPMQVPVGGRSRYGLTLQLRSVWGPGFLVSLGGAHRCVHLCLQLGGVRRGDGEIFGSVEPATPARLCGRDAAAGDSLGQRQQPSPGLLDLHAFDTDDLIRPHRNMM</sequence>